<name>A0A248TNB3_9BACI</name>
<feature type="domain" description="HAMP" evidence="11">
    <location>
        <begin position="205"/>
        <end position="258"/>
    </location>
</feature>
<keyword evidence="9 10" id="KW-0472">Membrane</keyword>
<dbReference type="Proteomes" id="UP000215137">
    <property type="component" value="Chromosome"/>
</dbReference>
<dbReference type="GO" id="GO:0004673">
    <property type="term" value="F:protein histidine kinase activity"/>
    <property type="evidence" value="ECO:0007669"/>
    <property type="project" value="UniProtKB-EC"/>
</dbReference>
<dbReference type="KEGG" id="bko:CKF48_21830"/>
<comment type="subcellular location">
    <subcellularLocation>
        <location evidence="2">Cell membrane</location>
    </subcellularLocation>
</comment>
<keyword evidence="10" id="KW-0812">Transmembrane</keyword>
<evidence type="ECO:0000256" key="2">
    <source>
        <dbReference type="ARBA" id="ARBA00004236"/>
    </source>
</evidence>
<dbReference type="RefSeq" id="WP_095373277.1">
    <property type="nucleotide sequence ID" value="NZ_CP022983.1"/>
</dbReference>
<keyword evidence="4" id="KW-1003">Cell membrane</keyword>
<dbReference type="EMBL" id="CP022983">
    <property type="protein sequence ID" value="ASV69713.1"/>
    <property type="molecule type" value="Genomic_DNA"/>
</dbReference>
<dbReference type="InterPro" id="IPR050428">
    <property type="entry name" value="TCS_sensor_his_kinase"/>
</dbReference>
<dbReference type="PROSITE" id="PS50885">
    <property type="entry name" value="HAMP"/>
    <property type="match status" value="1"/>
</dbReference>
<evidence type="ECO:0000256" key="3">
    <source>
        <dbReference type="ARBA" id="ARBA00012438"/>
    </source>
</evidence>
<evidence type="ECO:0000256" key="6">
    <source>
        <dbReference type="ARBA" id="ARBA00022679"/>
    </source>
</evidence>
<proteinExistence type="predicted"/>
<evidence type="ECO:0000259" key="11">
    <source>
        <dbReference type="PROSITE" id="PS50885"/>
    </source>
</evidence>
<evidence type="ECO:0000256" key="7">
    <source>
        <dbReference type="ARBA" id="ARBA00022777"/>
    </source>
</evidence>
<reference evidence="12 13" key="1">
    <citation type="submission" date="2017-08" db="EMBL/GenBank/DDBJ databases">
        <title>Complete Genome Sequence of Bacillus kochii Oregon-R-modENCODE STRAIN BDGP4, isolated from Drosophila melanogaster gut.</title>
        <authorList>
            <person name="Wan K.H."/>
            <person name="Yu C."/>
            <person name="Park S."/>
            <person name="Hammonds A.S."/>
            <person name="Booth B.W."/>
            <person name="Celniker S.E."/>
        </authorList>
    </citation>
    <scope>NUCLEOTIDE SEQUENCE [LARGE SCALE GENOMIC DNA]</scope>
    <source>
        <strain evidence="12 13">BDGP4</strain>
    </source>
</reference>
<gene>
    <name evidence="12" type="ORF">CKF48_21830</name>
</gene>
<evidence type="ECO:0000256" key="10">
    <source>
        <dbReference type="SAM" id="Phobius"/>
    </source>
</evidence>
<feature type="transmembrane region" description="Helical" evidence="10">
    <location>
        <begin position="21"/>
        <end position="41"/>
    </location>
</feature>
<dbReference type="EC" id="2.7.13.3" evidence="3"/>
<accession>A0A248TNB3</accession>
<keyword evidence="10" id="KW-1133">Transmembrane helix</keyword>
<dbReference type="PANTHER" id="PTHR45436">
    <property type="entry name" value="SENSOR HISTIDINE KINASE YKOH"/>
    <property type="match status" value="1"/>
</dbReference>
<dbReference type="InterPro" id="IPR003660">
    <property type="entry name" value="HAMP_dom"/>
</dbReference>
<evidence type="ECO:0000256" key="5">
    <source>
        <dbReference type="ARBA" id="ARBA00022553"/>
    </source>
</evidence>
<evidence type="ECO:0000313" key="13">
    <source>
        <dbReference type="Proteomes" id="UP000215137"/>
    </source>
</evidence>
<keyword evidence="7" id="KW-0418">Kinase</keyword>
<dbReference type="Gene3D" id="6.10.340.10">
    <property type="match status" value="1"/>
</dbReference>
<evidence type="ECO:0000256" key="9">
    <source>
        <dbReference type="ARBA" id="ARBA00023136"/>
    </source>
</evidence>
<protein>
    <recommendedName>
        <fullName evidence="3">histidine kinase</fullName>
        <ecNumber evidence="3">2.7.13.3</ecNumber>
    </recommendedName>
</protein>
<dbReference type="Gene3D" id="1.10.287.950">
    <property type="entry name" value="Methyl-accepting chemotaxis protein"/>
    <property type="match status" value="1"/>
</dbReference>
<sequence length="381" mass="42913">MENVLDAIKGIVGKLSLQARLLIIVITILLFSATIVTMISISKSKETIIGFMEQRLDKETSYIYEIAQNLLLIYIGDESEYTTKLNQVIRRQESQLAQDGFSAYFFLINQNGADPFSVSENRPINFPDNVVETITQQQNGIIERDMNGETYTIAFRNIQELKGIYTIAIPQSQYLQTLTEMSQFIGVTVLLCLLVTGVIVILLVRNLTNPISKLTIMMRQASKGQLINDIKMESTTPEIVSLINSYQTMIAHMRKLLTNIMDATDNLSQSGNSLDHISHKVKLENEELLVGIQVVKQGAEQTAISSEESIKKFQSMKEKTNKLFDSMDSMMKKAYTMEGTAVDGEESISKVIATFESFSTSFSKMTHTVAQMNNYFLLLKR</sequence>
<dbReference type="GO" id="GO:0005886">
    <property type="term" value="C:plasma membrane"/>
    <property type="evidence" value="ECO:0007669"/>
    <property type="project" value="UniProtKB-SubCell"/>
</dbReference>
<keyword evidence="8" id="KW-0902">Two-component regulatory system</keyword>
<feature type="transmembrane region" description="Helical" evidence="10">
    <location>
        <begin position="184"/>
        <end position="204"/>
    </location>
</feature>
<evidence type="ECO:0000256" key="4">
    <source>
        <dbReference type="ARBA" id="ARBA00022475"/>
    </source>
</evidence>
<organism evidence="12 13">
    <name type="scientific">Cytobacillus kochii</name>
    <dbReference type="NCBI Taxonomy" id="859143"/>
    <lineage>
        <taxon>Bacteria</taxon>
        <taxon>Bacillati</taxon>
        <taxon>Bacillota</taxon>
        <taxon>Bacilli</taxon>
        <taxon>Bacillales</taxon>
        <taxon>Bacillaceae</taxon>
        <taxon>Cytobacillus</taxon>
    </lineage>
</organism>
<dbReference type="AlphaFoldDB" id="A0A248TNB3"/>
<dbReference type="OrthoDB" id="2010115at2"/>
<comment type="catalytic activity">
    <reaction evidence="1">
        <text>ATP + protein L-histidine = ADP + protein N-phospho-L-histidine.</text>
        <dbReference type="EC" id="2.7.13.3"/>
    </reaction>
</comment>
<dbReference type="PANTHER" id="PTHR45436:SF5">
    <property type="entry name" value="SENSOR HISTIDINE KINASE TRCS"/>
    <property type="match status" value="1"/>
</dbReference>
<keyword evidence="6" id="KW-0808">Transferase</keyword>
<dbReference type="SUPFAM" id="SSF58104">
    <property type="entry name" value="Methyl-accepting chemotaxis protein (MCP) signaling domain"/>
    <property type="match status" value="1"/>
</dbReference>
<dbReference type="GO" id="GO:0000160">
    <property type="term" value="P:phosphorelay signal transduction system"/>
    <property type="evidence" value="ECO:0007669"/>
    <property type="project" value="UniProtKB-KW"/>
</dbReference>
<keyword evidence="5" id="KW-0597">Phosphoprotein</keyword>
<evidence type="ECO:0000256" key="1">
    <source>
        <dbReference type="ARBA" id="ARBA00000085"/>
    </source>
</evidence>
<keyword evidence="13" id="KW-1185">Reference proteome</keyword>
<evidence type="ECO:0000313" key="12">
    <source>
        <dbReference type="EMBL" id="ASV69713.1"/>
    </source>
</evidence>
<evidence type="ECO:0000256" key="8">
    <source>
        <dbReference type="ARBA" id="ARBA00023012"/>
    </source>
</evidence>